<dbReference type="AlphaFoldDB" id="A0A9W9XCX5"/>
<evidence type="ECO:0000313" key="3">
    <source>
        <dbReference type="Proteomes" id="UP001148312"/>
    </source>
</evidence>
<reference evidence="2" key="2">
    <citation type="journal article" date="2023" name="IMA Fungus">
        <title>Comparative genomic study of the Penicillium genus elucidates a diverse pangenome and 15 lateral gene transfer events.</title>
        <authorList>
            <person name="Petersen C."/>
            <person name="Sorensen T."/>
            <person name="Nielsen M.R."/>
            <person name="Sondergaard T.E."/>
            <person name="Sorensen J.L."/>
            <person name="Fitzpatrick D.A."/>
            <person name="Frisvad J.C."/>
            <person name="Nielsen K.L."/>
        </authorList>
    </citation>
    <scope>NUCLEOTIDE SEQUENCE</scope>
    <source>
        <strain evidence="2">IBT 30728</strain>
    </source>
</reference>
<name>A0A9W9XCX5_9EURO</name>
<dbReference type="GeneID" id="81623607"/>
<sequence length="118" mass="13174">MKITTPTPESDACPYSPKSETPFASQQVTNDKAPVNSQQDSGRSTATKQPPSRGNRIGVKMLQFFEAFNDPLGNFIDDPVPEAVIAIPKPQKCRRPDKSTKAAKRVWKLVRRMFPSRD</sequence>
<organism evidence="2 3">
    <name type="scientific">Penicillium diatomitis</name>
    <dbReference type="NCBI Taxonomy" id="2819901"/>
    <lineage>
        <taxon>Eukaryota</taxon>
        <taxon>Fungi</taxon>
        <taxon>Dikarya</taxon>
        <taxon>Ascomycota</taxon>
        <taxon>Pezizomycotina</taxon>
        <taxon>Eurotiomycetes</taxon>
        <taxon>Eurotiomycetidae</taxon>
        <taxon>Eurotiales</taxon>
        <taxon>Aspergillaceae</taxon>
        <taxon>Penicillium</taxon>
    </lineage>
</organism>
<dbReference type="EMBL" id="JAPWDQ010000004">
    <property type="protein sequence ID" value="KAJ5488866.1"/>
    <property type="molecule type" value="Genomic_DNA"/>
</dbReference>
<dbReference type="RefSeq" id="XP_056790899.1">
    <property type="nucleotide sequence ID" value="XM_056933358.1"/>
</dbReference>
<proteinExistence type="predicted"/>
<gene>
    <name evidence="2" type="ORF">N7539_003756</name>
</gene>
<evidence type="ECO:0000313" key="2">
    <source>
        <dbReference type="EMBL" id="KAJ5488866.1"/>
    </source>
</evidence>
<feature type="region of interest" description="Disordered" evidence="1">
    <location>
        <begin position="1"/>
        <end position="55"/>
    </location>
</feature>
<evidence type="ECO:0000256" key="1">
    <source>
        <dbReference type="SAM" id="MobiDB-lite"/>
    </source>
</evidence>
<comment type="caution">
    <text evidence="2">The sequence shown here is derived from an EMBL/GenBank/DDBJ whole genome shotgun (WGS) entry which is preliminary data.</text>
</comment>
<keyword evidence="3" id="KW-1185">Reference proteome</keyword>
<feature type="compositionally biased region" description="Polar residues" evidence="1">
    <location>
        <begin position="18"/>
        <end position="52"/>
    </location>
</feature>
<reference evidence="2" key="1">
    <citation type="submission" date="2022-12" db="EMBL/GenBank/DDBJ databases">
        <authorList>
            <person name="Petersen C."/>
        </authorList>
    </citation>
    <scope>NUCLEOTIDE SEQUENCE</scope>
    <source>
        <strain evidence="2">IBT 30728</strain>
    </source>
</reference>
<accession>A0A9W9XCX5</accession>
<dbReference type="Proteomes" id="UP001148312">
    <property type="component" value="Unassembled WGS sequence"/>
</dbReference>
<protein>
    <submittedName>
        <fullName evidence="2">Uncharacterized protein</fullName>
    </submittedName>
</protein>